<keyword evidence="17" id="KW-1185">Reference proteome</keyword>
<evidence type="ECO:0000256" key="11">
    <source>
        <dbReference type="ARBA" id="ARBA00023004"/>
    </source>
</evidence>
<accession>A0A9P0FMS3</accession>
<dbReference type="InterPro" id="IPR017972">
    <property type="entry name" value="Cyt_P450_CS"/>
</dbReference>
<sequence>MLIYYFIAALLAYLFIKRRFYLSKIKSIPSTKSLPILGHTFILLAGSKSIGRFIKTIQKECKRICIVWFGLIPYIVVYNAEDIQTILRNSKEIPKGQSYNFLKPWLGESILISDGQKFRQNKKILVQTFHKSNLLDFLPIFNNNAENLIQNFAKHVGKGEFAADLYLATGAMFNLLGTTLGVHRDILTEEEAFNYSLSVEKMGEFLYTRHIKFWLKPDIFFYFSNLKKRQDHHLNILNNLTDRVILGKKKEFDERKSSSVTKFDKNNNVLFLENFFSATKLNGEGFTLKEIKDEVMTMMFAGQDTTTVTLGFSLSLLGIHQEVQDKLYKELEEILGLSDRDINYEDIQKMVYLGQVIKETWRLFPPINGFMRVPIKDINLGQYIFPKGTPLLCSLFLLHRNEDYYPNSNRFIPERFNSENDKTRPPYSFLPFSEGVRKCIGSNYAMLVVKVFLAKILRRYKVICNQKQKDFKLSLQLTVRRKEGFLISLDPRK</sequence>
<dbReference type="GO" id="GO:0004497">
    <property type="term" value="F:monooxygenase activity"/>
    <property type="evidence" value="ECO:0007669"/>
    <property type="project" value="UniProtKB-KW"/>
</dbReference>
<dbReference type="InterPro" id="IPR036396">
    <property type="entry name" value="Cyt_P450_sf"/>
</dbReference>
<evidence type="ECO:0000256" key="7">
    <source>
        <dbReference type="ARBA" id="ARBA00022723"/>
    </source>
</evidence>
<dbReference type="CDD" id="cd20628">
    <property type="entry name" value="CYP4"/>
    <property type="match status" value="1"/>
</dbReference>
<evidence type="ECO:0000256" key="6">
    <source>
        <dbReference type="ARBA" id="ARBA00022617"/>
    </source>
</evidence>
<dbReference type="AlphaFoldDB" id="A0A9P0FMS3"/>
<keyword evidence="12 15" id="KW-0503">Monooxygenase</keyword>
<comment type="similarity">
    <text evidence="5 15">Belongs to the cytochrome P450 family.</text>
</comment>
<protein>
    <recommendedName>
        <fullName evidence="18">Cytochrome P450</fullName>
    </recommendedName>
</protein>
<evidence type="ECO:0000256" key="12">
    <source>
        <dbReference type="ARBA" id="ARBA00023033"/>
    </source>
</evidence>
<dbReference type="GO" id="GO:0005789">
    <property type="term" value="C:endoplasmic reticulum membrane"/>
    <property type="evidence" value="ECO:0007669"/>
    <property type="project" value="UniProtKB-SubCell"/>
</dbReference>
<dbReference type="PROSITE" id="PS00086">
    <property type="entry name" value="CYTOCHROME_P450"/>
    <property type="match status" value="1"/>
</dbReference>
<evidence type="ECO:0000256" key="9">
    <source>
        <dbReference type="ARBA" id="ARBA00022848"/>
    </source>
</evidence>
<dbReference type="Proteomes" id="UP001154078">
    <property type="component" value="Chromosome 7"/>
</dbReference>
<evidence type="ECO:0000256" key="14">
    <source>
        <dbReference type="PIRSR" id="PIRSR602401-1"/>
    </source>
</evidence>
<comment type="cofactor">
    <cofactor evidence="1 14">
        <name>heme</name>
        <dbReference type="ChEBI" id="CHEBI:30413"/>
    </cofactor>
</comment>
<keyword evidence="10 15" id="KW-0560">Oxidoreductase</keyword>
<dbReference type="OrthoDB" id="1470350at2759"/>
<dbReference type="SUPFAM" id="SSF48264">
    <property type="entry name" value="Cytochrome P450"/>
    <property type="match status" value="1"/>
</dbReference>
<keyword evidence="11 14" id="KW-0408">Iron</keyword>
<evidence type="ECO:0000256" key="8">
    <source>
        <dbReference type="ARBA" id="ARBA00022824"/>
    </source>
</evidence>
<proteinExistence type="inferred from homology"/>
<evidence type="ECO:0000313" key="17">
    <source>
        <dbReference type="Proteomes" id="UP001154078"/>
    </source>
</evidence>
<evidence type="ECO:0000256" key="13">
    <source>
        <dbReference type="ARBA" id="ARBA00023136"/>
    </source>
</evidence>
<dbReference type="GO" id="GO:0005506">
    <property type="term" value="F:iron ion binding"/>
    <property type="evidence" value="ECO:0007669"/>
    <property type="project" value="InterPro"/>
</dbReference>
<reference evidence="16" key="1">
    <citation type="submission" date="2021-12" db="EMBL/GenBank/DDBJ databases">
        <authorList>
            <person name="King R."/>
        </authorList>
    </citation>
    <scope>NUCLEOTIDE SEQUENCE</scope>
</reference>
<dbReference type="GO" id="GO:0020037">
    <property type="term" value="F:heme binding"/>
    <property type="evidence" value="ECO:0007669"/>
    <property type="project" value="InterPro"/>
</dbReference>
<evidence type="ECO:0000256" key="5">
    <source>
        <dbReference type="ARBA" id="ARBA00010617"/>
    </source>
</evidence>
<evidence type="ECO:0000256" key="3">
    <source>
        <dbReference type="ARBA" id="ARBA00004174"/>
    </source>
</evidence>
<dbReference type="Gene3D" id="1.10.630.10">
    <property type="entry name" value="Cytochrome P450"/>
    <property type="match status" value="1"/>
</dbReference>
<dbReference type="PRINTS" id="PR00463">
    <property type="entry name" value="EP450I"/>
</dbReference>
<evidence type="ECO:0000256" key="2">
    <source>
        <dbReference type="ARBA" id="ARBA00003690"/>
    </source>
</evidence>
<dbReference type="InterPro" id="IPR002401">
    <property type="entry name" value="Cyt_P450_E_grp-I"/>
</dbReference>
<evidence type="ECO:0000313" key="16">
    <source>
        <dbReference type="EMBL" id="CAH0560441.1"/>
    </source>
</evidence>
<dbReference type="PRINTS" id="PR00385">
    <property type="entry name" value="P450"/>
</dbReference>
<keyword evidence="6 14" id="KW-0349">Heme</keyword>
<evidence type="ECO:0000256" key="4">
    <source>
        <dbReference type="ARBA" id="ARBA00004406"/>
    </source>
</evidence>
<dbReference type="InterPro" id="IPR050196">
    <property type="entry name" value="Cytochrome_P450_Monoox"/>
</dbReference>
<dbReference type="PANTHER" id="PTHR24291:SF189">
    <property type="entry name" value="CYTOCHROME P450 4C3-RELATED"/>
    <property type="match status" value="1"/>
</dbReference>
<comment type="subcellular location">
    <subcellularLocation>
        <location evidence="4">Endoplasmic reticulum membrane</location>
        <topology evidence="4">Peripheral membrane protein</topology>
    </subcellularLocation>
    <subcellularLocation>
        <location evidence="3">Microsome membrane</location>
        <topology evidence="3">Peripheral membrane protein</topology>
    </subcellularLocation>
</comment>
<dbReference type="InterPro" id="IPR001128">
    <property type="entry name" value="Cyt_P450"/>
</dbReference>
<keyword evidence="9" id="KW-0492">Microsome</keyword>
<dbReference type="Pfam" id="PF00067">
    <property type="entry name" value="p450"/>
    <property type="match status" value="1"/>
</dbReference>
<evidence type="ECO:0008006" key="18">
    <source>
        <dbReference type="Google" id="ProtNLM"/>
    </source>
</evidence>
<name>A0A9P0FMS3_BRAAE</name>
<evidence type="ECO:0000256" key="1">
    <source>
        <dbReference type="ARBA" id="ARBA00001971"/>
    </source>
</evidence>
<dbReference type="PANTHER" id="PTHR24291">
    <property type="entry name" value="CYTOCHROME P450 FAMILY 4"/>
    <property type="match status" value="1"/>
</dbReference>
<keyword evidence="13" id="KW-0472">Membrane</keyword>
<dbReference type="GO" id="GO:0016705">
    <property type="term" value="F:oxidoreductase activity, acting on paired donors, with incorporation or reduction of molecular oxygen"/>
    <property type="evidence" value="ECO:0007669"/>
    <property type="project" value="InterPro"/>
</dbReference>
<organism evidence="16 17">
    <name type="scientific">Brassicogethes aeneus</name>
    <name type="common">Rape pollen beetle</name>
    <name type="synonym">Meligethes aeneus</name>
    <dbReference type="NCBI Taxonomy" id="1431903"/>
    <lineage>
        <taxon>Eukaryota</taxon>
        <taxon>Metazoa</taxon>
        <taxon>Ecdysozoa</taxon>
        <taxon>Arthropoda</taxon>
        <taxon>Hexapoda</taxon>
        <taxon>Insecta</taxon>
        <taxon>Pterygota</taxon>
        <taxon>Neoptera</taxon>
        <taxon>Endopterygota</taxon>
        <taxon>Coleoptera</taxon>
        <taxon>Polyphaga</taxon>
        <taxon>Cucujiformia</taxon>
        <taxon>Nitidulidae</taxon>
        <taxon>Meligethinae</taxon>
        <taxon>Brassicogethes</taxon>
    </lineage>
</organism>
<evidence type="ECO:0000256" key="10">
    <source>
        <dbReference type="ARBA" id="ARBA00023002"/>
    </source>
</evidence>
<feature type="binding site" description="axial binding residue" evidence="14">
    <location>
        <position position="439"/>
    </location>
    <ligand>
        <name>heme</name>
        <dbReference type="ChEBI" id="CHEBI:30413"/>
    </ligand>
    <ligandPart>
        <name>Fe</name>
        <dbReference type="ChEBI" id="CHEBI:18248"/>
    </ligandPart>
</feature>
<gene>
    <name evidence="16" type="ORF">MELIAE_LOCUS10191</name>
</gene>
<keyword evidence="7 14" id="KW-0479">Metal-binding</keyword>
<evidence type="ECO:0000256" key="15">
    <source>
        <dbReference type="RuleBase" id="RU000461"/>
    </source>
</evidence>
<dbReference type="EMBL" id="OV121138">
    <property type="protein sequence ID" value="CAH0560441.1"/>
    <property type="molecule type" value="Genomic_DNA"/>
</dbReference>
<comment type="function">
    <text evidence="2">May be involved in the metabolism of insect hormones and in the breakdown of synthetic insecticides.</text>
</comment>
<keyword evidence="8" id="KW-0256">Endoplasmic reticulum</keyword>